<evidence type="ECO:0000313" key="1">
    <source>
        <dbReference type="EMBL" id="VYS89770.1"/>
    </source>
</evidence>
<dbReference type="RefSeq" id="WP_156847196.1">
    <property type="nucleotide sequence ID" value="NZ_CACRSK010000002.1"/>
</dbReference>
<reference evidence="1" key="1">
    <citation type="submission" date="2019-11" db="EMBL/GenBank/DDBJ databases">
        <authorList>
            <person name="Feng L."/>
        </authorList>
    </citation>
    <scope>NUCLEOTIDE SEQUENCE</scope>
    <source>
        <strain evidence="1">CUreolyticusLFYP111</strain>
    </source>
</reference>
<dbReference type="AlphaFoldDB" id="A0A6N2SDX6"/>
<proteinExistence type="predicted"/>
<accession>A0A6N2SDX6</accession>
<protein>
    <submittedName>
        <fullName evidence="1">Uncharacterized protein</fullName>
    </submittedName>
</protein>
<gene>
    <name evidence="1" type="ORF">CULFYP111_00800</name>
</gene>
<organism evidence="1">
    <name type="scientific">Campylobacter ureolyticus</name>
    <dbReference type="NCBI Taxonomy" id="827"/>
    <lineage>
        <taxon>Bacteria</taxon>
        <taxon>Pseudomonadati</taxon>
        <taxon>Campylobacterota</taxon>
        <taxon>Epsilonproteobacteria</taxon>
        <taxon>Campylobacterales</taxon>
        <taxon>Campylobacteraceae</taxon>
        <taxon>Campylobacter</taxon>
    </lineage>
</organism>
<name>A0A6N2SDX6_9BACT</name>
<dbReference type="EMBL" id="CACRSK010000002">
    <property type="protein sequence ID" value="VYS89770.1"/>
    <property type="molecule type" value="Genomic_DNA"/>
</dbReference>
<sequence>MSKEEIIAKFKEFGFDVWFNKSGNIVGKKSGFKSGEKDPINKPFKPQNLKSTFVFGLGRVWR</sequence>